<evidence type="ECO:0000256" key="1">
    <source>
        <dbReference type="SAM" id="MobiDB-lite"/>
    </source>
</evidence>
<reference evidence="3 4" key="1">
    <citation type="submission" date="2019-07" db="EMBL/GenBank/DDBJ databases">
        <title>Complete Genome Sequence of Leptotrichia wadei Strain JMUB3936.</title>
        <authorList>
            <person name="Watanabe S."/>
            <person name="Cui L."/>
        </authorList>
    </citation>
    <scope>NUCLEOTIDE SEQUENCE [LARGE SCALE GENOMIC DNA]</scope>
    <source>
        <strain evidence="3 4">JMUB3936</strain>
    </source>
</reference>
<evidence type="ECO:0000313" key="4">
    <source>
        <dbReference type="Proteomes" id="UP000321944"/>
    </source>
</evidence>
<evidence type="ECO:0008006" key="5">
    <source>
        <dbReference type="Google" id="ProtNLM"/>
    </source>
</evidence>
<feature type="compositionally biased region" description="Basic and acidic residues" evidence="1">
    <location>
        <begin position="230"/>
        <end position="254"/>
    </location>
</feature>
<feature type="region of interest" description="Disordered" evidence="1">
    <location>
        <begin position="264"/>
        <end position="283"/>
    </location>
</feature>
<accession>A0A510KTC6</accession>
<evidence type="ECO:0000256" key="2">
    <source>
        <dbReference type="SAM" id="Phobius"/>
    </source>
</evidence>
<dbReference type="RefSeq" id="WP_147003698.1">
    <property type="nucleotide sequence ID" value="NZ_AP019841.1"/>
</dbReference>
<proteinExistence type="predicted"/>
<name>A0A510KTC6_9FUSO</name>
<dbReference type="Proteomes" id="UP000321944">
    <property type="component" value="Chromosome"/>
</dbReference>
<feature type="transmembrane region" description="Helical" evidence="2">
    <location>
        <begin position="409"/>
        <end position="426"/>
    </location>
</feature>
<evidence type="ECO:0000313" key="3">
    <source>
        <dbReference type="EMBL" id="BBM54952.1"/>
    </source>
</evidence>
<feature type="region of interest" description="Disordered" evidence="1">
    <location>
        <begin position="172"/>
        <end position="199"/>
    </location>
</feature>
<sequence length="560" mass="63709">MDSKEFASALNSEENFEDSFDFDELEKKLQSQLKLELSELEILKENQKQIGDPDNLGKVVEDVIWEQVNNQIAIVAGEDFIKENGGMTLDLRNEAHIQTAENFAKGKIAKHNYKSREKLEKNYERYSNVPHKKFREEYVNPGMDKTLERAGELNKKGIDTVKDIYTGRQISTKTKLENGKNNPKSAQREHVKSSSELYKNPSLQMANDNEELAVIINDPENLQGYTTADRNNRKSDKTYDEMDSRDKNKHFEKANKKAEEFLEKKENEGEERLKKEGRQTQKEEAFRMGGKALRAVVMQLLASFVKEVIAKLIKWFKTTKGKFEMLLDSLKEAIHSFVGKLKTHLINAGSTLFNTIATMIIGPVYGILKKAWMLLKQGWKSIKEAIDYMKNPENKNQPLGRLILEISKIMTVGLTAAGAILLGEAIEKGLSSIPILLVEIPLLGSLANIIGIFMGAVVSGIIGAIAINLIQKMIKNKYETQIVGEKIDKSNEILRIQHKIINLNEDRVVETKERVVTNIKERHKNASDYIKDTFNKVFGEKNSTQEKMDEIDSLLEELMK</sequence>
<dbReference type="EMBL" id="AP019841">
    <property type="protein sequence ID" value="BBM54952.1"/>
    <property type="molecule type" value="Genomic_DNA"/>
</dbReference>
<feature type="region of interest" description="Disordered" evidence="1">
    <location>
        <begin position="223"/>
        <end position="254"/>
    </location>
</feature>
<keyword evidence="2" id="KW-0472">Membrane</keyword>
<dbReference type="AlphaFoldDB" id="A0A510KTC6"/>
<protein>
    <recommendedName>
        <fullName evidence="5">Cation diffusion facilitator family transporter</fullName>
    </recommendedName>
</protein>
<feature type="transmembrane region" description="Helical" evidence="2">
    <location>
        <begin position="345"/>
        <end position="368"/>
    </location>
</feature>
<keyword evidence="2" id="KW-0812">Transmembrane</keyword>
<keyword evidence="2" id="KW-1133">Transmembrane helix</keyword>
<organism evidence="3 4">
    <name type="scientific">Leptotrichia wadei</name>
    <dbReference type="NCBI Taxonomy" id="157687"/>
    <lineage>
        <taxon>Bacteria</taxon>
        <taxon>Fusobacteriati</taxon>
        <taxon>Fusobacteriota</taxon>
        <taxon>Fusobacteriia</taxon>
        <taxon>Fusobacteriales</taxon>
        <taxon>Leptotrichiaceae</taxon>
        <taxon>Leptotrichia</taxon>
    </lineage>
</organism>
<feature type="transmembrane region" description="Helical" evidence="2">
    <location>
        <begin position="446"/>
        <end position="470"/>
    </location>
</feature>
<gene>
    <name evidence="3" type="ORF">JMUB3936_1236</name>
</gene>
<feature type="compositionally biased region" description="Polar residues" evidence="1">
    <location>
        <begin position="172"/>
        <end position="185"/>
    </location>
</feature>
<dbReference type="OrthoDB" id="1086629at2"/>